<dbReference type="GO" id="GO:0016705">
    <property type="term" value="F:oxidoreductase activity, acting on paired donors, with incorporation or reduction of molecular oxygen"/>
    <property type="evidence" value="ECO:0007669"/>
    <property type="project" value="InterPro"/>
</dbReference>
<dbReference type="CDD" id="cd01097">
    <property type="entry name" value="Tetrahydromethanopterin_reductase"/>
    <property type="match status" value="1"/>
</dbReference>
<dbReference type="OrthoDB" id="7816697at2"/>
<comment type="caution">
    <text evidence="3">The sequence shown here is derived from an EMBL/GenBank/DDBJ whole genome shotgun (WGS) entry which is preliminary data.</text>
</comment>
<dbReference type="SUPFAM" id="SSF51679">
    <property type="entry name" value="Bacterial luciferase-like"/>
    <property type="match status" value="1"/>
</dbReference>
<dbReference type="InterPro" id="IPR011251">
    <property type="entry name" value="Luciferase-like_dom"/>
</dbReference>
<dbReference type="Proteomes" id="UP000294927">
    <property type="component" value="Unassembled WGS sequence"/>
</dbReference>
<reference evidence="3 4" key="1">
    <citation type="submission" date="2019-03" db="EMBL/GenBank/DDBJ databases">
        <title>Genomic Encyclopedia of Archaeal and Bacterial Type Strains, Phase II (KMG-II): from individual species to whole genera.</title>
        <authorList>
            <person name="Goeker M."/>
        </authorList>
    </citation>
    <scope>NUCLEOTIDE SEQUENCE [LARGE SCALE GENOMIC DNA]</scope>
    <source>
        <strain evidence="3 4">DSM 45499</strain>
    </source>
</reference>
<dbReference type="AlphaFoldDB" id="A0A4V3FUS6"/>
<sequence>MTKFGFGVSLVCDDLEAFPGWVRTVDECGFDVIGLTDSPALYPETYVTGVIAAQNTSRVRFGPRVTNPLTRHPIVAAQAIGSLDVLSGGRALFGIGAGDSAAHTAAARPAKVADIEEYLLTVRGLLRGEPVTYRGSELRMFSEPRNVPIYVAAAGPKMLRMAGRVADGVIIGSGVIPEVIEHTLGFIREGAESVGRSLSDLDLWWLCGARVADSRAEAEEQMLSLSAALINAHGQITLGGKLIPTDVLEEAQYLVDHYDFDAHIKHGTAPNVELLRSLPKLREHASRRYVVGGTPDECVEQLKTAAEAGANQFWWTVSFPDKMEFVKKFSSEVISRLNPVATGS</sequence>
<name>A0A4V3FUS6_9PSEU</name>
<dbReference type="Gene3D" id="3.20.20.30">
    <property type="entry name" value="Luciferase-like domain"/>
    <property type="match status" value="1"/>
</dbReference>
<feature type="domain" description="Luciferase-like" evidence="2">
    <location>
        <begin position="14"/>
        <end position="311"/>
    </location>
</feature>
<keyword evidence="1" id="KW-0560">Oxidoreductase</keyword>
<dbReference type="InterPro" id="IPR036661">
    <property type="entry name" value="Luciferase-like_sf"/>
</dbReference>
<dbReference type="PANTHER" id="PTHR43244:SF1">
    <property type="entry name" value="5,10-METHYLENETETRAHYDROMETHANOPTERIN REDUCTASE"/>
    <property type="match status" value="1"/>
</dbReference>
<gene>
    <name evidence="3" type="ORF">CLV71_102448</name>
</gene>
<protein>
    <submittedName>
        <fullName evidence="3">5,10-methylenetetrahydromethanopterin reductase</fullName>
    </submittedName>
</protein>
<dbReference type="EMBL" id="SOCP01000002">
    <property type="protein sequence ID" value="TDV56381.1"/>
    <property type="molecule type" value="Genomic_DNA"/>
</dbReference>
<dbReference type="InterPro" id="IPR050564">
    <property type="entry name" value="F420-G6PD/mer"/>
</dbReference>
<evidence type="ECO:0000259" key="2">
    <source>
        <dbReference type="Pfam" id="PF00296"/>
    </source>
</evidence>
<accession>A0A4V3FUS6</accession>
<evidence type="ECO:0000313" key="4">
    <source>
        <dbReference type="Proteomes" id="UP000294927"/>
    </source>
</evidence>
<keyword evidence="4" id="KW-1185">Reference proteome</keyword>
<dbReference type="RefSeq" id="WP_133901630.1">
    <property type="nucleotide sequence ID" value="NZ_SOCP01000002.1"/>
</dbReference>
<evidence type="ECO:0000256" key="1">
    <source>
        <dbReference type="ARBA" id="ARBA00023002"/>
    </source>
</evidence>
<proteinExistence type="predicted"/>
<evidence type="ECO:0000313" key="3">
    <source>
        <dbReference type="EMBL" id="TDV56381.1"/>
    </source>
</evidence>
<dbReference type="PANTHER" id="PTHR43244">
    <property type="match status" value="1"/>
</dbReference>
<organism evidence="3 4">
    <name type="scientific">Actinophytocola oryzae</name>
    <dbReference type="NCBI Taxonomy" id="502181"/>
    <lineage>
        <taxon>Bacteria</taxon>
        <taxon>Bacillati</taxon>
        <taxon>Actinomycetota</taxon>
        <taxon>Actinomycetes</taxon>
        <taxon>Pseudonocardiales</taxon>
        <taxon>Pseudonocardiaceae</taxon>
    </lineage>
</organism>
<dbReference type="Pfam" id="PF00296">
    <property type="entry name" value="Bac_luciferase"/>
    <property type="match status" value="1"/>
</dbReference>